<evidence type="ECO:0000313" key="4">
    <source>
        <dbReference type="EMBL" id="GHB48981.1"/>
    </source>
</evidence>
<evidence type="ECO:0000256" key="3">
    <source>
        <dbReference type="SAM" id="Phobius"/>
    </source>
</evidence>
<comment type="similarity">
    <text evidence="1 2">Belongs to the cytochrome P450 family.</text>
</comment>
<keyword evidence="2" id="KW-0503">Monooxygenase</keyword>
<feature type="transmembrane region" description="Helical" evidence="3">
    <location>
        <begin position="243"/>
        <end position="271"/>
    </location>
</feature>
<keyword evidence="2" id="KW-0349">Heme</keyword>
<gene>
    <name evidence="4" type="primary">cyp121</name>
    <name evidence="4" type="ORF">GCM10010347_18590</name>
</gene>
<dbReference type="PROSITE" id="PS00086">
    <property type="entry name" value="CYTOCHROME_P450"/>
    <property type="match status" value="1"/>
</dbReference>
<evidence type="ECO:0000256" key="1">
    <source>
        <dbReference type="ARBA" id="ARBA00010617"/>
    </source>
</evidence>
<name>A0ABQ3EQV5_9ACTN</name>
<dbReference type="PANTHER" id="PTHR46696">
    <property type="entry name" value="P450, PUTATIVE (EUROFUNG)-RELATED"/>
    <property type="match status" value="1"/>
</dbReference>
<keyword evidence="3" id="KW-1133">Transmembrane helix</keyword>
<comment type="caution">
    <text evidence="4">The sequence shown here is derived from an EMBL/GenBank/DDBJ whole genome shotgun (WGS) entry which is preliminary data.</text>
</comment>
<keyword evidence="3" id="KW-0812">Transmembrane</keyword>
<proteinExistence type="inferred from homology"/>
<dbReference type="PRINTS" id="PR00359">
    <property type="entry name" value="BP450"/>
</dbReference>
<dbReference type="EMBL" id="BMVP01000002">
    <property type="protein sequence ID" value="GHB48981.1"/>
    <property type="molecule type" value="Genomic_DNA"/>
</dbReference>
<keyword evidence="5" id="KW-1185">Reference proteome</keyword>
<dbReference type="InterPro" id="IPR017972">
    <property type="entry name" value="Cyt_P450_CS"/>
</dbReference>
<dbReference type="PANTHER" id="PTHR46696:SF1">
    <property type="entry name" value="CYTOCHROME P450 YJIB-RELATED"/>
    <property type="match status" value="1"/>
</dbReference>
<reference evidence="5" key="1">
    <citation type="journal article" date="2019" name="Int. J. Syst. Evol. Microbiol.">
        <title>The Global Catalogue of Microorganisms (GCM) 10K type strain sequencing project: providing services to taxonomists for standard genome sequencing and annotation.</title>
        <authorList>
            <consortium name="The Broad Institute Genomics Platform"/>
            <consortium name="The Broad Institute Genome Sequencing Center for Infectious Disease"/>
            <person name="Wu L."/>
            <person name="Ma J."/>
        </authorList>
    </citation>
    <scope>NUCLEOTIDE SEQUENCE [LARGE SCALE GENOMIC DNA]</scope>
    <source>
        <strain evidence="5">JCM 4738</strain>
    </source>
</reference>
<dbReference type="InterPro" id="IPR001128">
    <property type="entry name" value="Cyt_P450"/>
</dbReference>
<dbReference type="Gene3D" id="1.10.630.10">
    <property type="entry name" value="Cytochrome P450"/>
    <property type="match status" value="1"/>
</dbReference>
<accession>A0ABQ3EQV5</accession>
<evidence type="ECO:0000256" key="2">
    <source>
        <dbReference type="RuleBase" id="RU000461"/>
    </source>
</evidence>
<dbReference type="Pfam" id="PF00067">
    <property type="entry name" value="p450"/>
    <property type="match status" value="1"/>
</dbReference>
<keyword evidence="2" id="KW-0560">Oxidoreductase</keyword>
<protein>
    <submittedName>
        <fullName evidence="4">Cytochrome P450 121</fullName>
    </submittedName>
</protein>
<dbReference type="InterPro" id="IPR002397">
    <property type="entry name" value="Cyt_P450_B"/>
</dbReference>
<dbReference type="SUPFAM" id="SSF48264">
    <property type="entry name" value="Cytochrome P450"/>
    <property type="match status" value="1"/>
</dbReference>
<dbReference type="InterPro" id="IPR036396">
    <property type="entry name" value="Cyt_P450_sf"/>
</dbReference>
<organism evidence="4 5">
    <name type="scientific">Streptomyces cirratus</name>
    <dbReference type="NCBI Taxonomy" id="68187"/>
    <lineage>
        <taxon>Bacteria</taxon>
        <taxon>Bacillati</taxon>
        <taxon>Actinomycetota</taxon>
        <taxon>Actinomycetes</taxon>
        <taxon>Kitasatosporales</taxon>
        <taxon>Streptomycetaceae</taxon>
        <taxon>Streptomyces</taxon>
    </lineage>
</organism>
<sequence>MSVEQLEGPQAGTGAGAGGALLDFPLSRRGDVLPEECAWLREKAPVAAVRTLTGDPAWLVSSYALAKQVLEDERFSLKDTANAGVPRQYALTIPPEVVNNMGNINSAGLRNAVMKALNPRQKGLQDWLRAKAGELIDRIVAEGGPADLRAGFADPFSAALHCRVLGVPFEDHRRLMSGLDVAFMTAREPFADSALNWYKDVGYFVEQLNVQLALPAEERTGLLGRFAGLKEADPESAHLSDDMFATVAVSLFGAGAVSTSAFLVLAVLALLQRPELIGYLRAHPERMAGAVEELLRWNLSVGDGLPRIAMADVQVGDVLVKEGELVLVLLEGANFDPAAFENPDELDLERESANAHLAFGAGRHFCPASALGRVHAQIALEVLVERLPELRLAVPAENLVWRTGFIKRLPERLPVAW</sequence>
<dbReference type="RefSeq" id="WP_190183505.1">
    <property type="nucleotide sequence ID" value="NZ_BMVP01000002.1"/>
</dbReference>
<keyword evidence="3" id="KW-0472">Membrane</keyword>
<keyword evidence="2" id="KW-0479">Metal-binding</keyword>
<evidence type="ECO:0000313" key="5">
    <source>
        <dbReference type="Proteomes" id="UP000642673"/>
    </source>
</evidence>
<keyword evidence="2" id="KW-0408">Iron</keyword>
<dbReference type="Proteomes" id="UP000642673">
    <property type="component" value="Unassembled WGS sequence"/>
</dbReference>